<keyword evidence="2" id="KW-1185">Reference proteome</keyword>
<evidence type="ECO:0000313" key="2">
    <source>
        <dbReference type="Proteomes" id="UP000182660"/>
    </source>
</evidence>
<reference evidence="1 2" key="1">
    <citation type="submission" date="2016-11" db="EMBL/GenBank/DDBJ databases">
        <authorList>
            <person name="Klemetsen T."/>
        </authorList>
    </citation>
    <scope>NUCLEOTIDE SEQUENCE [LARGE SCALE GENOMIC DNA]</scope>
    <source>
        <strain evidence="1">MT 2528</strain>
    </source>
</reference>
<sequence length="61" mass="6775">MFLLRDENGKPKASSVADVETLKKAKALLQEAENQHAKAQVTTQLDKIDQRIRALVEGTNL</sequence>
<proteinExistence type="predicted"/>
<accession>A0ABY1HIB2</accession>
<protein>
    <submittedName>
        <fullName evidence="1">Phage protein</fullName>
    </submittedName>
</protein>
<dbReference type="EMBL" id="FPLJ01000097">
    <property type="protein sequence ID" value="SGZ00427.1"/>
    <property type="molecule type" value="Genomic_DNA"/>
</dbReference>
<gene>
    <name evidence="1" type="ORF">MT2528_4029</name>
</gene>
<evidence type="ECO:0000313" key="1">
    <source>
        <dbReference type="EMBL" id="SGZ00427.1"/>
    </source>
</evidence>
<dbReference type="Proteomes" id="UP000182660">
    <property type="component" value="Unassembled WGS sequence"/>
</dbReference>
<name>A0ABY1HIB2_9GAMM</name>
<organism evidence="1 2">
    <name type="scientific">Moritella viscosa</name>
    <dbReference type="NCBI Taxonomy" id="80854"/>
    <lineage>
        <taxon>Bacteria</taxon>
        <taxon>Pseudomonadati</taxon>
        <taxon>Pseudomonadota</taxon>
        <taxon>Gammaproteobacteria</taxon>
        <taxon>Alteromonadales</taxon>
        <taxon>Moritellaceae</taxon>
        <taxon>Moritella</taxon>
    </lineage>
</organism>
<comment type="caution">
    <text evidence="1">The sequence shown here is derived from an EMBL/GenBank/DDBJ whole genome shotgun (WGS) entry which is preliminary data.</text>
</comment>